<dbReference type="EMBL" id="JAFBXF010000010">
    <property type="protein sequence ID" value="MBM2418287.1"/>
    <property type="molecule type" value="Genomic_DNA"/>
</dbReference>
<organism evidence="1 3">
    <name type="scientific">Marivita cryptomonadis</name>
    <dbReference type="NCBI Taxonomy" id="505252"/>
    <lineage>
        <taxon>Bacteria</taxon>
        <taxon>Pseudomonadati</taxon>
        <taxon>Pseudomonadota</taxon>
        <taxon>Alphaproteobacteria</taxon>
        <taxon>Rhodobacterales</taxon>
        <taxon>Roseobacteraceae</taxon>
        <taxon>Marivita</taxon>
    </lineage>
</organism>
<dbReference type="EMBL" id="JAFBXE010000010">
    <property type="protein sequence ID" value="MBM2413618.1"/>
    <property type="molecule type" value="Genomic_DNA"/>
</dbReference>
<dbReference type="RefSeq" id="WP_138487948.1">
    <property type="nucleotide sequence ID" value="NZ_JAFBWU010000010.1"/>
</dbReference>
<keyword evidence="4" id="KW-1185">Reference proteome</keyword>
<evidence type="ECO:0000313" key="2">
    <source>
        <dbReference type="EMBL" id="MBM2418287.1"/>
    </source>
</evidence>
<name>A0A9Q2P5I8_9RHOB</name>
<evidence type="ECO:0000313" key="1">
    <source>
        <dbReference type="EMBL" id="MBM2413618.1"/>
    </source>
</evidence>
<evidence type="ECO:0000313" key="4">
    <source>
        <dbReference type="Proteomes" id="UP000809440"/>
    </source>
</evidence>
<comment type="caution">
    <text evidence="1">The sequence shown here is derived from an EMBL/GenBank/DDBJ whole genome shotgun (WGS) entry which is preliminary data.</text>
</comment>
<evidence type="ECO:0000313" key="3">
    <source>
        <dbReference type="Proteomes" id="UP000755667"/>
    </source>
</evidence>
<dbReference type="AlphaFoldDB" id="A0A9Q2P5I8"/>
<gene>
    <name evidence="1" type="ORF">JQX41_14980</name>
    <name evidence="2" type="ORF">JQX48_14990</name>
</gene>
<dbReference type="Proteomes" id="UP000755667">
    <property type="component" value="Unassembled WGS sequence"/>
</dbReference>
<dbReference type="Proteomes" id="UP000809440">
    <property type="component" value="Unassembled WGS sequence"/>
</dbReference>
<reference evidence="1 4" key="1">
    <citation type="submission" date="2021-01" db="EMBL/GenBank/DDBJ databases">
        <title>Diatom-associated Roseobacters Show Island Model of Population Structure.</title>
        <authorList>
            <person name="Qu L."/>
            <person name="Feng X."/>
            <person name="Chen Y."/>
            <person name="Li L."/>
            <person name="Wang X."/>
            <person name="Hu Z."/>
            <person name="Wang H."/>
            <person name="Luo H."/>
        </authorList>
    </citation>
    <scope>NUCLEOTIDE SEQUENCE</scope>
    <source>
        <strain evidence="2 4">CC28-63</strain>
        <strain evidence="1">CC28-69</strain>
    </source>
</reference>
<accession>A0A9Q2P5I8</accession>
<sequence>MTHSRVVRLVKTGDVLYIGPEVVIKVLRNGCGMKLHCQASRHLTLVHEKTDGPAETRGPYSNSYTSPVNRGDVLYIGPEVVVKLKNQPSDSVRLIISADTRLQIHHQKRPEAEDAPEVASKVANM</sequence>
<protein>
    <submittedName>
        <fullName evidence="1">Uncharacterized protein</fullName>
    </submittedName>
</protein>
<proteinExistence type="predicted"/>